<feature type="transmembrane region" description="Helical" evidence="1">
    <location>
        <begin position="12"/>
        <end position="29"/>
    </location>
</feature>
<keyword evidence="3" id="KW-1185">Reference proteome</keyword>
<dbReference type="EMBL" id="JBHTCG010000002">
    <property type="protein sequence ID" value="MFC7381314.1"/>
    <property type="molecule type" value="Genomic_DNA"/>
</dbReference>
<accession>A0ABW2NY83</accession>
<dbReference type="RefSeq" id="WP_354851027.1">
    <property type="nucleotide sequence ID" value="NZ_JBHTCG010000002.1"/>
</dbReference>
<keyword evidence="1" id="KW-0812">Transmembrane</keyword>
<reference evidence="3" key="1">
    <citation type="journal article" date="2019" name="Int. J. Syst. Evol. Microbiol.">
        <title>The Global Catalogue of Microorganisms (GCM) 10K type strain sequencing project: providing services to taxonomists for standard genome sequencing and annotation.</title>
        <authorList>
            <consortium name="The Broad Institute Genomics Platform"/>
            <consortium name="The Broad Institute Genome Sequencing Center for Infectious Disease"/>
            <person name="Wu L."/>
            <person name="Ma J."/>
        </authorList>
    </citation>
    <scope>NUCLEOTIDE SEQUENCE [LARGE SCALE GENOMIC DNA]</scope>
    <source>
        <strain evidence="3">CECT 7649</strain>
    </source>
</reference>
<dbReference type="InterPro" id="IPR025329">
    <property type="entry name" value="DUF4235"/>
</dbReference>
<keyword evidence="1" id="KW-1133">Transmembrane helix</keyword>
<comment type="caution">
    <text evidence="2">The sequence shown here is derived from an EMBL/GenBank/DDBJ whole genome shotgun (WGS) entry which is preliminary data.</text>
</comment>
<evidence type="ECO:0000256" key="1">
    <source>
        <dbReference type="SAM" id="Phobius"/>
    </source>
</evidence>
<evidence type="ECO:0000313" key="2">
    <source>
        <dbReference type="EMBL" id="MFC7381314.1"/>
    </source>
</evidence>
<sequence length="101" mass="10974">MAKSDEVEKPDMAWRLIGAVVALGVGYATRKAIEIGWQKTTGKKPPADPNSLETSLAEAVGFAVVLGVGMEVARIVVTRSAHKRYRAWKAIPEKAERVVRS</sequence>
<protein>
    <submittedName>
        <fullName evidence="2">DUF4235 domain-containing protein</fullName>
    </submittedName>
</protein>
<keyword evidence="1" id="KW-0472">Membrane</keyword>
<evidence type="ECO:0000313" key="3">
    <source>
        <dbReference type="Proteomes" id="UP001596496"/>
    </source>
</evidence>
<gene>
    <name evidence="2" type="ORF">ACFQSB_03780</name>
</gene>
<name>A0ABW2NY83_9ACTN</name>
<dbReference type="Proteomes" id="UP001596496">
    <property type="component" value="Unassembled WGS sequence"/>
</dbReference>
<organism evidence="2 3">
    <name type="scientific">Sphaerisporangium rhizosphaerae</name>
    <dbReference type="NCBI Taxonomy" id="2269375"/>
    <lineage>
        <taxon>Bacteria</taxon>
        <taxon>Bacillati</taxon>
        <taxon>Actinomycetota</taxon>
        <taxon>Actinomycetes</taxon>
        <taxon>Streptosporangiales</taxon>
        <taxon>Streptosporangiaceae</taxon>
        <taxon>Sphaerisporangium</taxon>
    </lineage>
</organism>
<dbReference type="Pfam" id="PF14019">
    <property type="entry name" value="DUF4235"/>
    <property type="match status" value="1"/>
</dbReference>
<proteinExistence type="predicted"/>
<feature type="transmembrane region" description="Helical" evidence="1">
    <location>
        <begin position="59"/>
        <end position="77"/>
    </location>
</feature>